<comment type="caution">
    <text evidence="2">The sequence shown here is derived from an EMBL/GenBank/DDBJ whole genome shotgun (WGS) entry which is preliminary data.</text>
</comment>
<dbReference type="RefSeq" id="WP_345355969.1">
    <property type="nucleotide sequence ID" value="NZ_BAABII010000002.1"/>
</dbReference>
<feature type="region of interest" description="Disordered" evidence="1">
    <location>
        <begin position="1"/>
        <end position="26"/>
    </location>
</feature>
<accession>A0ABV4CB32</accession>
<evidence type="ECO:0000256" key="1">
    <source>
        <dbReference type="SAM" id="MobiDB-lite"/>
    </source>
</evidence>
<feature type="compositionally biased region" description="Polar residues" evidence="1">
    <location>
        <begin position="7"/>
        <end position="17"/>
    </location>
</feature>
<evidence type="ECO:0000313" key="2">
    <source>
        <dbReference type="EMBL" id="MEY8038312.1"/>
    </source>
</evidence>
<proteinExistence type="predicted"/>
<dbReference type="Proteomes" id="UP001564626">
    <property type="component" value="Unassembled WGS sequence"/>
</dbReference>
<gene>
    <name evidence="2" type="ORF">AB8O55_02785</name>
</gene>
<reference evidence="2 3" key="1">
    <citation type="submission" date="2024-08" db="EMBL/GenBank/DDBJ databases">
        <title>Genome mining of Saccharopolyspora cebuensis PGLac3 from Nigerian medicinal plant.</title>
        <authorList>
            <person name="Ezeobiora C.E."/>
            <person name="Igbokwe N.H."/>
            <person name="Amin D.H."/>
            <person name="Mendie U.E."/>
        </authorList>
    </citation>
    <scope>NUCLEOTIDE SEQUENCE [LARGE SCALE GENOMIC DNA]</scope>
    <source>
        <strain evidence="2 3">PGLac3</strain>
    </source>
</reference>
<evidence type="ECO:0000313" key="3">
    <source>
        <dbReference type="Proteomes" id="UP001564626"/>
    </source>
</evidence>
<organism evidence="2 3">
    <name type="scientific">Saccharopolyspora cebuensis</name>
    <dbReference type="NCBI Taxonomy" id="418759"/>
    <lineage>
        <taxon>Bacteria</taxon>
        <taxon>Bacillati</taxon>
        <taxon>Actinomycetota</taxon>
        <taxon>Actinomycetes</taxon>
        <taxon>Pseudonocardiales</taxon>
        <taxon>Pseudonocardiaceae</taxon>
        <taxon>Saccharopolyspora</taxon>
    </lineage>
</organism>
<protein>
    <recommendedName>
        <fullName evidence="4">Transposase</fullName>
    </recommendedName>
</protein>
<sequence length="51" mass="5625">MADHVQDCSNEAPTTDQPAGWFEEGPTTSRLLIEAAWAELRNVLPIQRSGD</sequence>
<name>A0ABV4CB32_9PSEU</name>
<evidence type="ECO:0008006" key="4">
    <source>
        <dbReference type="Google" id="ProtNLM"/>
    </source>
</evidence>
<keyword evidence="3" id="KW-1185">Reference proteome</keyword>
<dbReference type="EMBL" id="JBGEHV010000003">
    <property type="protein sequence ID" value="MEY8038312.1"/>
    <property type="molecule type" value="Genomic_DNA"/>
</dbReference>